<evidence type="ECO:0000313" key="2">
    <source>
        <dbReference type="Proteomes" id="UP001204833"/>
    </source>
</evidence>
<keyword evidence="2" id="KW-1185">Reference proteome</keyword>
<organism evidence="1 2">
    <name type="scientific">Candida theae</name>
    <dbReference type="NCBI Taxonomy" id="1198502"/>
    <lineage>
        <taxon>Eukaryota</taxon>
        <taxon>Fungi</taxon>
        <taxon>Dikarya</taxon>
        <taxon>Ascomycota</taxon>
        <taxon>Saccharomycotina</taxon>
        <taxon>Pichiomycetes</taxon>
        <taxon>Debaryomycetaceae</taxon>
        <taxon>Candida/Lodderomyces clade</taxon>
        <taxon>Candida</taxon>
    </lineage>
</organism>
<protein>
    <submittedName>
        <fullName evidence="1">Uncharacterized protein</fullName>
    </submittedName>
</protein>
<reference evidence="1 2" key="1">
    <citation type="journal article" date="2022" name="DNA Res.">
        <title>Genome analysis of five recently described species of the CUG-Ser clade uncovers Candida theae as a new hybrid lineage with pathogenic potential in the Candida parapsilosis species complex.</title>
        <authorList>
            <person name="Mixao V."/>
            <person name="Del Olmo V."/>
            <person name="Hegedusova E."/>
            <person name="Saus E."/>
            <person name="Pryszcz L."/>
            <person name="Cillingova A."/>
            <person name="Nosek J."/>
            <person name="Gabaldon T."/>
        </authorList>
    </citation>
    <scope>NUCLEOTIDE SEQUENCE [LARGE SCALE GENOMIC DNA]</scope>
    <source>
        <strain evidence="1 2">CBS 12239</strain>
    </source>
</reference>
<sequence>MSQYTGTKRILRNPLLTNASKWLNDVPKKHHSKFLQSGVYNRNALDCNPYVQSLIKVDANSGATVLPVGNAIRLTAAVDDTASKKSQVTLHPSLHLENKPSRLISNSKAYMELVQGNSRLAHAHRPMQLDKSFLPSKFKVDFVENMGDVIERSYRERIESLLSSIQKDEMGTDGIHLIEMDGVSRWEDGRLKVNKGLVGLTDDTFISFRNNPELARIIVAFCDYKSC</sequence>
<comment type="caution">
    <text evidence="1">The sequence shown here is derived from an EMBL/GenBank/DDBJ whole genome shotgun (WGS) entry which is preliminary data.</text>
</comment>
<evidence type="ECO:0000313" key="1">
    <source>
        <dbReference type="EMBL" id="KAI5957453.1"/>
    </source>
</evidence>
<proteinExistence type="predicted"/>
<dbReference type="GeneID" id="76151206"/>
<dbReference type="EMBL" id="JAIHNG010000121">
    <property type="protein sequence ID" value="KAI5957453.1"/>
    <property type="molecule type" value="Genomic_DNA"/>
</dbReference>
<accession>A0AAD5BDR8</accession>
<dbReference type="RefSeq" id="XP_051608156.1">
    <property type="nucleotide sequence ID" value="XM_051752536.1"/>
</dbReference>
<gene>
    <name evidence="1" type="ORF">KGF57_003147</name>
</gene>
<name>A0AAD5BDR8_9ASCO</name>
<dbReference type="AlphaFoldDB" id="A0AAD5BDR8"/>
<dbReference type="Proteomes" id="UP001204833">
    <property type="component" value="Unassembled WGS sequence"/>
</dbReference>